<comment type="caution">
    <text evidence="2">The sequence shown here is derived from an EMBL/GenBank/DDBJ whole genome shotgun (WGS) entry which is preliminary data.</text>
</comment>
<gene>
    <name evidence="2" type="ORF">D9619_013514</name>
</gene>
<reference evidence="2 3" key="1">
    <citation type="journal article" date="2020" name="ISME J.">
        <title>Uncovering the hidden diversity of litter-decomposition mechanisms in mushroom-forming fungi.</title>
        <authorList>
            <person name="Floudas D."/>
            <person name="Bentzer J."/>
            <person name="Ahren D."/>
            <person name="Johansson T."/>
            <person name="Persson P."/>
            <person name="Tunlid A."/>
        </authorList>
    </citation>
    <scope>NUCLEOTIDE SEQUENCE [LARGE SCALE GENOMIC DNA]</scope>
    <source>
        <strain evidence="2 3">CBS 101986</strain>
    </source>
</reference>
<evidence type="ECO:0000313" key="3">
    <source>
        <dbReference type="Proteomes" id="UP000567179"/>
    </source>
</evidence>
<evidence type="ECO:0000313" key="2">
    <source>
        <dbReference type="EMBL" id="KAF5323286.1"/>
    </source>
</evidence>
<feature type="compositionally biased region" description="Low complexity" evidence="1">
    <location>
        <begin position="13"/>
        <end position="49"/>
    </location>
</feature>
<dbReference type="EMBL" id="JAACJJ010000019">
    <property type="protein sequence ID" value="KAF5323286.1"/>
    <property type="molecule type" value="Genomic_DNA"/>
</dbReference>
<accession>A0A8H5BHL1</accession>
<evidence type="ECO:0000256" key="1">
    <source>
        <dbReference type="SAM" id="MobiDB-lite"/>
    </source>
</evidence>
<protein>
    <submittedName>
        <fullName evidence="2">Uncharacterized protein</fullName>
    </submittedName>
</protein>
<name>A0A8H5BHL1_9AGAR</name>
<sequence>MLVKPHHTLRAGSTTSISPSRTIPRYDVRAATPATPLAQTPSGASSSSSHPYDTYETNVANPYSAPTSVLHAPGGPPPVPQLLQQEQRYLTPSPYKFADDGQGGMRTAMPMIAPHAQRVGRSILPDMGDQDF</sequence>
<dbReference type="Proteomes" id="UP000567179">
    <property type="component" value="Unassembled WGS sequence"/>
</dbReference>
<feature type="compositionally biased region" description="Polar residues" evidence="1">
    <location>
        <begin position="55"/>
        <end position="67"/>
    </location>
</feature>
<proteinExistence type="predicted"/>
<dbReference type="AlphaFoldDB" id="A0A8H5BHL1"/>
<feature type="region of interest" description="Disordered" evidence="1">
    <location>
        <begin position="1"/>
        <end position="81"/>
    </location>
</feature>
<keyword evidence="3" id="KW-1185">Reference proteome</keyword>
<organism evidence="2 3">
    <name type="scientific">Psilocybe cf. subviscida</name>
    <dbReference type="NCBI Taxonomy" id="2480587"/>
    <lineage>
        <taxon>Eukaryota</taxon>
        <taxon>Fungi</taxon>
        <taxon>Dikarya</taxon>
        <taxon>Basidiomycota</taxon>
        <taxon>Agaricomycotina</taxon>
        <taxon>Agaricomycetes</taxon>
        <taxon>Agaricomycetidae</taxon>
        <taxon>Agaricales</taxon>
        <taxon>Agaricineae</taxon>
        <taxon>Strophariaceae</taxon>
        <taxon>Psilocybe</taxon>
    </lineage>
</organism>